<gene>
    <name evidence="1" type="ORF">LXO92_01350</name>
</gene>
<comment type="caution">
    <text evidence="1">The sequence shown here is derived from an EMBL/GenBank/DDBJ whole genome shotgun (WGS) entry which is preliminary data.</text>
</comment>
<sequence length="139" mass="16125">MFTPIEKNRKQEHSRLLENITELHSRIYACRSTVLTSLKKENLEPTELKSLQDINWNLFILEMNSGSQRDQLKHCPYLGNAALNAHVEQYEEHSEAFGLILQEMNGLNSMSGTKNNADNWFDWDYSENESSEESVSLMK</sequence>
<evidence type="ECO:0000313" key="2">
    <source>
        <dbReference type="Proteomes" id="UP001320170"/>
    </source>
</evidence>
<proteinExistence type="predicted"/>
<accession>A0ABS8WZQ5</accession>
<name>A0ABS8WZQ5_9GAMM</name>
<dbReference type="Proteomes" id="UP001320170">
    <property type="component" value="Unassembled WGS sequence"/>
</dbReference>
<keyword evidence="2" id="KW-1185">Reference proteome</keyword>
<reference evidence="1 2" key="1">
    <citation type="journal article" date="2024" name="Pathogens">
        <title>Characterization of a Novel Species of Legionella Isolated from a Healthcare Facility: Legionella resiliens sp. nov.</title>
        <authorList>
            <person name="Cristino S."/>
            <person name="Pascale M.R."/>
            <person name="Marino F."/>
            <person name="Derelitto C."/>
            <person name="Salaris S."/>
            <person name="Orsini M."/>
            <person name="Squarzoni S."/>
            <person name="Grottola A."/>
            <person name="Girolamini L."/>
        </authorList>
    </citation>
    <scope>NUCLEOTIDE SEQUENCE [LARGE SCALE GENOMIC DNA]</scope>
    <source>
        <strain evidence="1 2">8cVS16</strain>
    </source>
</reference>
<dbReference type="EMBL" id="JAJTND010000001">
    <property type="protein sequence ID" value="MCE3531021.1"/>
    <property type="molecule type" value="Genomic_DNA"/>
</dbReference>
<evidence type="ECO:0000313" key="1">
    <source>
        <dbReference type="EMBL" id="MCE3531021.1"/>
    </source>
</evidence>
<dbReference type="RefSeq" id="WP_182350957.1">
    <property type="nucleotide sequence ID" value="NZ_JAJSPM010000001.1"/>
</dbReference>
<protein>
    <submittedName>
        <fullName evidence="1">Uncharacterized protein</fullName>
    </submittedName>
</protein>
<organism evidence="1 2">
    <name type="scientific">Legionella resiliens</name>
    <dbReference type="NCBI Taxonomy" id="2905958"/>
    <lineage>
        <taxon>Bacteria</taxon>
        <taxon>Pseudomonadati</taxon>
        <taxon>Pseudomonadota</taxon>
        <taxon>Gammaproteobacteria</taxon>
        <taxon>Legionellales</taxon>
        <taxon>Legionellaceae</taxon>
        <taxon>Legionella</taxon>
    </lineage>
</organism>